<evidence type="ECO:0000313" key="1">
    <source>
        <dbReference type="EMBL" id="TYI58809.1"/>
    </source>
</evidence>
<dbReference type="AlphaFoldDB" id="A0A5D2T0U2"/>
<protein>
    <submittedName>
        <fullName evidence="1">Uncharacterized protein</fullName>
    </submittedName>
</protein>
<name>A0A5D2T0U2_GOSMU</name>
<keyword evidence="2" id="KW-1185">Reference proteome</keyword>
<gene>
    <name evidence="1" type="ORF">E1A91_D11G387600v1</name>
</gene>
<dbReference type="EMBL" id="CM017659">
    <property type="protein sequence ID" value="TYI58809.1"/>
    <property type="molecule type" value="Genomic_DNA"/>
</dbReference>
<organism evidence="1 2">
    <name type="scientific">Gossypium mustelinum</name>
    <name type="common">Cotton</name>
    <name type="synonym">Gossypium caicoense</name>
    <dbReference type="NCBI Taxonomy" id="34275"/>
    <lineage>
        <taxon>Eukaryota</taxon>
        <taxon>Viridiplantae</taxon>
        <taxon>Streptophyta</taxon>
        <taxon>Embryophyta</taxon>
        <taxon>Tracheophyta</taxon>
        <taxon>Spermatophyta</taxon>
        <taxon>Magnoliopsida</taxon>
        <taxon>eudicotyledons</taxon>
        <taxon>Gunneridae</taxon>
        <taxon>Pentapetalae</taxon>
        <taxon>rosids</taxon>
        <taxon>malvids</taxon>
        <taxon>Malvales</taxon>
        <taxon>Malvaceae</taxon>
        <taxon>Malvoideae</taxon>
        <taxon>Gossypium</taxon>
    </lineage>
</organism>
<dbReference type="Proteomes" id="UP000323597">
    <property type="component" value="Chromosome D11"/>
</dbReference>
<sequence length="61" mass="6787">MPTVKPPRPALGTRTTCVVRGDVLRRSRSCCAWGEGQLLRQRRLLKGFRNPKFLGCSSKSG</sequence>
<accession>A0A5D2T0U2</accession>
<reference evidence="1 2" key="1">
    <citation type="submission" date="2019-07" db="EMBL/GenBank/DDBJ databases">
        <title>WGS assembly of Gossypium mustelinum.</title>
        <authorList>
            <person name="Chen Z.J."/>
            <person name="Sreedasyam A."/>
            <person name="Ando A."/>
            <person name="Song Q."/>
            <person name="De L."/>
            <person name="Hulse-Kemp A."/>
            <person name="Ding M."/>
            <person name="Ye W."/>
            <person name="Kirkbride R."/>
            <person name="Jenkins J."/>
            <person name="Plott C."/>
            <person name="Lovell J."/>
            <person name="Lin Y.-M."/>
            <person name="Vaughn R."/>
            <person name="Liu B."/>
            <person name="Li W."/>
            <person name="Simpson S."/>
            <person name="Scheffler B."/>
            <person name="Saski C."/>
            <person name="Grover C."/>
            <person name="Hu G."/>
            <person name="Conover J."/>
            <person name="Carlson J."/>
            <person name="Shu S."/>
            <person name="Boston L."/>
            <person name="Williams M."/>
            <person name="Peterson D."/>
            <person name="Mcgee K."/>
            <person name="Jones D."/>
            <person name="Wendel J."/>
            <person name="Stelly D."/>
            <person name="Grimwood J."/>
            <person name="Schmutz J."/>
        </authorList>
    </citation>
    <scope>NUCLEOTIDE SEQUENCE [LARGE SCALE GENOMIC DNA]</scope>
    <source>
        <strain evidence="1">1408120.09</strain>
    </source>
</reference>
<proteinExistence type="predicted"/>
<evidence type="ECO:0000313" key="2">
    <source>
        <dbReference type="Proteomes" id="UP000323597"/>
    </source>
</evidence>